<dbReference type="EMBL" id="CP020946">
    <property type="protein sequence ID" value="ASD64990.1"/>
    <property type="molecule type" value="Genomic_DNA"/>
</dbReference>
<dbReference type="Proteomes" id="UP000197003">
    <property type="component" value="Chromosome"/>
</dbReference>
<reference evidence="1 2" key="1">
    <citation type="submission" date="2017-04" db="EMBL/GenBank/DDBJ databases">
        <title>Whole genome sequence of Bdellovibrio bacteriovorus strain SSB218315.</title>
        <authorList>
            <person name="Oyedara O."/>
            <person name="Rodriguez-Perez M.A."/>
        </authorList>
    </citation>
    <scope>NUCLEOTIDE SEQUENCE [LARGE SCALE GENOMIC DNA]</scope>
    <source>
        <strain evidence="1 2">SSB218315</strain>
    </source>
</reference>
<organism evidence="1 2">
    <name type="scientific">Bdellovibrio bacteriovorus</name>
    <dbReference type="NCBI Taxonomy" id="959"/>
    <lineage>
        <taxon>Bacteria</taxon>
        <taxon>Pseudomonadati</taxon>
        <taxon>Bdellovibrionota</taxon>
        <taxon>Bdellovibrionia</taxon>
        <taxon>Bdellovibrionales</taxon>
        <taxon>Pseudobdellovibrionaceae</taxon>
        <taxon>Bdellovibrio</taxon>
    </lineage>
</organism>
<evidence type="ECO:0000313" key="2">
    <source>
        <dbReference type="Proteomes" id="UP000197003"/>
    </source>
</evidence>
<gene>
    <name evidence="1" type="ORF">B9G79_16155</name>
</gene>
<dbReference type="AlphaFoldDB" id="A0A1Z3NBZ1"/>
<name>A0A1Z3NBZ1_BDEBC</name>
<proteinExistence type="predicted"/>
<sequence length="97" mass="10990">MAQELEESRIITAQMNDMQRMIHEIAELQDQADVEYEHDGVERVGQLGKIIVEAEILRESAELSESGDQVNEAWLEVSNLRTMACKIVKGEQATECK</sequence>
<accession>A0A1Z3NBZ1</accession>
<protein>
    <submittedName>
        <fullName evidence="1">Uncharacterized protein</fullName>
    </submittedName>
</protein>
<evidence type="ECO:0000313" key="1">
    <source>
        <dbReference type="EMBL" id="ASD64990.1"/>
    </source>
</evidence>